<comment type="caution">
    <text evidence="2">The sequence shown here is derived from an EMBL/GenBank/DDBJ whole genome shotgun (WGS) entry which is preliminary data.</text>
</comment>
<reference evidence="2 3" key="1">
    <citation type="submission" date="2019-09" db="EMBL/GenBank/DDBJ databases">
        <title>Draft genome of the ectomycorrhizal ascomycete Sphaerosporella brunnea.</title>
        <authorList>
            <consortium name="DOE Joint Genome Institute"/>
            <person name="Benucci G.M."/>
            <person name="Marozzi G."/>
            <person name="Antonielli L."/>
            <person name="Sanchez S."/>
            <person name="Marco P."/>
            <person name="Wang X."/>
            <person name="Falini L.B."/>
            <person name="Barry K."/>
            <person name="Haridas S."/>
            <person name="Lipzen A."/>
            <person name="Labutti K."/>
            <person name="Grigoriev I.V."/>
            <person name="Murat C."/>
            <person name="Martin F."/>
            <person name="Albertini E."/>
            <person name="Donnini D."/>
            <person name="Bonito G."/>
        </authorList>
    </citation>
    <scope>NUCLEOTIDE SEQUENCE [LARGE SCALE GENOMIC DNA]</scope>
    <source>
        <strain evidence="2 3">Sb_GMNB300</strain>
    </source>
</reference>
<dbReference type="Pfam" id="PF01592">
    <property type="entry name" value="NifU_N"/>
    <property type="match status" value="1"/>
</dbReference>
<dbReference type="OrthoDB" id="1925777at2759"/>
<accession>A0A5J5ESW0</accession>
<evidence type="ECO:0000313" key="2">
    <source>
        <dbReference type="EMBL" id="KAA8901954.1"/>
    </source>
</evidence>
<dbReference type="GO" id="GO:0005506">
    <property type="term" value="F:iron ion binding"/>
    <property type="evidence" value="ECO:0007669"/>
    <property type="project" value="InterPro"/>
</dbReference>
<name>A0A5J5ESW0_9PEZI</name>
<evidence type="ECO:0000313" key="3">
    <source>
        <dbReference type="Proteomes" id="UP000326924"/>
    </source>
</evidence>
<sequence>MWERWPDSPASRTPISQRSCVSPVKLHCPMLAEDAIKSAIRDYQNKSKRAKQTMGDAL</sequence>
<dbReference type="PANTHER" id="PTHR10093">
    <property type="entry name" value="IRON-SULFUR CLUSTER ASSEMBLY ENZYME NIFU HOMOLOG"/>
    <property type="match status" value="1"/>
</dbReference>
<dbReference type="AlphaFoldDB" id="A0A5J5ESW0"/>
<dbReference type="InParanoid" id="A0A5J5ESW0"/>
<keyword evidence="3" id="KW-1185">Reference proteome</keyword>
<feature type="domain" description="NIF system FeS cluster assembly NifU N-terminal" evidence="1">
    <location>
        <begin position="21"/>
        <end position="49"/>
    </location>
</feature>
<dbReference type="GO" id="GO:0016226">
    <property type="term" value="P:iron-sulfur cluster assembly"/>
    <property type="evidence" value="ECO:0007669"/>
    <property type="project" value="InterPro"/>
</dbReference>
<evidence type="ECO:0000259" key="1">
    <source>
        <dbReference type="Pfam" id="PF01592"/>
    </source>
</evidence>
<gene>
    <name evidence="2" type="ORF">FN846DRAFT_956238</name>
</gene>
<dbReference type="SUPFAM" id="SSF82649">
    <property type="entry name" value="SufE/NifU"/>
    <property type="match status" value="1"/>
</dbReference>
<dbReference type="Gene3D" id="3.90.1010.10">
    <property type="match status" value="1"/>
</dbReference>
<protein>
    <recommendedName>
        <fullName evidence="1">NIF system FeS cluster assembly NifU N-terminal domain-containing protein</fullName>
    </recommendedName>
</protein>
<organism evidence="2 3">
    <name type="scientific">Sphaerosporella brunnea</name>
    <dbReference type="NCBI Taxonomy" id="1250544"/>
    <lineage>
        <taxon>Eukaryota</taxon>
        <taxon>Fungi</taxon>
        <taxon>Dikarya</taxon>
        <taxon>Ascomycota</taxon>
        <taxon>Pezizomycotina</taxon>
        <taxon>Pezizomycetes</taxon>
        <taxon>Pezizales</taxon>
        <taxon>Pyronemataceae</taxon>
        <taxon>Sphaerosporella</taxon>
    </lineage>
</organism>
<dbReference type="EMBL" id="VXIS01000139">
    <property type="protein sequence ID" value="KAA8901954.1"/>
    <property type="molecule type" value="Genomic_DNA"/>
</dbReference>
<dbReference type="Proteomes" id="UP000326924">
    <property type="component" value="Unassembled WGS sequence"/>
</dbReference>
<dbReference type="GO" id="GO:0051536">
    <property type="term" value="F:iron-sulfur cluster binding"/>
    <property type="evidence" value="ECO:0007669"/>
    <property type="project" value="InterPro"/>
</dbReference>
<dbReference type="InterPro" id="IPR002871">
    <property type="entry name" value="NIF_FeS_clus_asmbl_NifU_N"/>
</dbReference>
<proteinExistence type="predicted"/>